<proteinExistence type="predicted"/>
<feature type="region of interest" description="Disordered" evidence="1">
    <location>
        <begin position="611"/>
        <end position="637"/>
    </location>
</feature>
<feature type="compositionally biased region" description="Basic and acidic residues" evidence="1">
    <location>
        <begin position="172"/>
        <end position="183"/>
    </location>
</feature>
<dbReference type="Proteomes" id="UP000008022">
    <property type="component" value="Unassembled WGS sequence"/>
</dbReference>
<dbReference type="HOGENOM" id="CLU_228905_0_0_1"/>
<dbReference type="Pfam" id="PF02037">
    <property type="entry name" value="SAP"/>
    <property type="match status" value="1"/>
</dbReference>
<dbReference type="eggNOG" id="ENOG502S31H">
    <property type="taxonomic scope" value="Eukaryota"/>
</dbReference>
<feature type="compositionally biased region" description="Low complexity" evidence="1">
    <location>
        <begin position="1532"/>
        <end position="1549"/>
    </location>
</feature>
<feature type="compositionally biased region" description="Polar residues" evidence="1">
    <location>
        <begin position="721"/>
        <end position="732"/>
    </location>
</feature>
<dbReference type="SMART" id="SM00513">
    <property type="entry name" value="SAP"/>
    <property type="match status" value="1"/>
</dbReference>
<dbReference type="InterPro" id="IPR036361">
    <property type="entry name" value="SAP_dom_sf"/>
</dbReference>
<reference evidence="4" key="1">
    <citation type="submission" date="2013-06" db="EMBL/GenBank/DDBJ databases">
        <authorList>
            <person name="Zhao Q."/>
        </authorList>
    </citation>
    <scope>NUCLEOTIDE SEQUENCE</scope>
    <source>
        <strain evidence="4">cv. W1943</strain>
    </source>
</reference>
<dbReference type="Gene3D" id="1.10.720.30">
    <property type="entry name" value="SAP domain"/>
    <property type="match status" value="1"/>
</dbReference>
<feature type="region of interest" description="Disordered" evidence="1">
    <location>
        <begin position="2529"/>
        <end position="2565"/>
    </location>
</feature>
<dbReference type="OMA" id="CQEMELP"/>
<protein>
    <recommendedName>
        <fullName evidence="2">SAP domain-containing protein</fullName>
    </recommendedName>
</protein>
<accession>A0A0E0REA2</accession>
<feature type="region of interest" description="Disordered" evidence="1">
    <location>
        <begin position="705"/>
        <end position="758"/>
    </location>
</feature>
<evidence type="ECO:0000313" key="4">
    <source>
        <dbReference type="Proteomes" id="UP000008022"/>
    </source>
</evidence>
<feature type="compositionally biased region" description="Basic and acidic residues" evidence="1">
    <location>
        <begin position="2533"/>
        <end position="2546"/>
    </location>
</feature>
<dbReference type="Gramene" id="ORUFI12G04690.1">
    <property type="protein sequence ID" value="ORUFI12G04690.1"/>
    <property type="gene ID" value="ORUFI12G04690"/>
</dbReference>
<feature type="compositionally biased region" description="Low complexity" evidence="1">
    <location>
        <begin position="138"/>
        <end position="150"/>
    </location>
</feature>
<feature type="compositionally biased region" description="Basic and acidic residues" evidence="1">
    <location>
        <begin position="1921"/>
        <end position="1934"/>
    </location>
</feature>
<feature type="region of interest" description="Disordered" evidence="1">
    <location>
        <begin position="1529"/>
        <end position="1551"/>
    </location>
</feature>
<dbReference type="EnsemblPlants" id="ORUFI12G04690.1">
    <property type="protein sequence ID" value="ORUFI12G04690.1"/>
    <property type="gene ID" value="ORUFI12G04690"/>
</dbReference>
<sequence>MEMDFESMKRRELQALCKRHGLSAGGSNAALVARLAATLSGAATEEKAVGVVVGKGCMKRSGGGSEGFGAAKTVTFALEEEEEVMETRGRGRRGRRPRVMWSPVAAKTRGRQKAGEVVTDSEAGSGGGGKQRRGARVGGDAAAEGEPAAEAPRRRSRRNAVNSSDADGAEGDGAKEGEAVDNKRKQRQKQKQVAGDVGEEITVSVQDGVSGRSTRSSCLLTAVTVVQSPVVEKKRGRKRKGDVNEQICLEVQEHCAEVQDDGRKLRSGSTSVTTVSPPVVDCRRSRRKAEDPIVEKAAKVNVSTRSTRSSSVVTDIASPIVLENKRQKKEHIHLDVEPPTVPVVQANVAPSTRSLRNRVVQVKDNVMMETEVCKKLENKSLSCRPSTQYQTSAFVEEEDEQMVHDPSIGPKLRRSSRRQSVANELLLINSISESNNVSRAQTDAKGLKTAQPLMHNAAKTSMKNVVVRKDENAGLTKRKTGRGRDKIAKSVGKVSLSESSGEALPAEMQQEVIEPLKRSRRKSVVSTLLEEGTKCMHGSVRGDVLVKQPTEKRPVRRSTRKSVVSAMLDKESNGLTTEMMPEAHIRRSKRKSFLPNMLNDEKMDDCEMVRDEEHKHSKGNDPGKKLAIKEPARRTTRKSVVPIMFDRETKGLAAETNPEVHVRRSTRKSVVPNMPNSENKYHDELVRTVVGVAVAKQLEAKKPVRSNGGGFKLGKRRRTSMEMSCSSGNNTKVSDRQKSRKQQKVQTPASEGPCAKESTTDALQEIISFEESNADADDMVVRESTQDGNEGCHEYCNDSSASTQEVNRDNATVEETHREQWVNSEVHGSDSSDTAHEYVDLRTESIIHLSGISSEELGQSSSITELVSRAGISSENKVLLDDAEADLGAAVAQTLNANSNEEVLEDLDNPAAIAEELSSATALPLLDAEDHTDKNEIITLPEQLLGALSKLSSVDQLPPCTSDADALVIVNDSNACNIANWTAVKGTDDIQNVDIALSGDGIVASKSMTVAEVLSCAVATVLEHGTLAEHDFERTCMKNGDASLSLFDSGSPGNETDNGSFKALEFELNYLPTVNDERGKQAEEGGFTDVASQQFHDTTVAAVEYDLSCRNDIHDVRTCINSPFGSDVNYHQCSNGYKEADKCPEVHSDAASEKSNQGDDLCKNLSTVKGESPLASNFHVEDAAEHGSMLQIEINAERGSSDGMDSSYGLKSLFAEEGNQQHYMIDDGNIAAEVDSGNKLSDERHSSLGLKSLFAEEGNQQHNLIDVQHIAAKVDSGSKSSDVRHSSFGLKSLFAEEGNQQCNLVDDENIAVKVNSGSNSSDGRHSSFGLNSLFVEESNQQCNFIHDENIAVKVDSGNKSIGFKTSTFYTRVDCDLEDAAAQLIGEGDNALDVEQGVAYDKIMLSPLNDIGACSSYGRNPSIGQRSLYAQERGGSNVTNGAFVAAETDGKKDLDNIIVGLHMESDGIHTEMDVGLVSDSPENKLALEPVQQGDAEEGKFEKPSPGSAIPDCKHQQALVNEVVMHSVENKRGSPTAEQSSSSPQSMSLQESMDETMGYVSLAFAGVHSENGVDESNIDDQTPVLEPVEDHGAHVDSILVTKSGEGNGNEESSKASCEEQVECGQLGLFKDANCTETTNCQGIGYEGEVCNRVHSTDISTLCEKSDDNGSSKDAKGNSDALLSSSVIVPANDNDVHVSSNISQLESTDCLDEPTLFFNMGVHLGPNEKCNKRMEDQVPSGVSTIDISVPATANGLESGLTLLPANETLNLQDDQHNSELESTQVGQSGISCAEKSTNILELGTVNVVDKGNPCDHSLPQDCPMDHYQQHEGLNDIPVDKSLEASDMYLGNSVFRIEGIIEKPAINLATPDCKLQGTLLEFSLKNGAETPNSKHSPFGLQSLFSEENMDGSRQQDNAGFPCAENKVDESNSSHGKCRVEKPVSAEPVRCEGSHENLGIVKEIGSCVSSCQQVNEQEEFSEASHKKRWVAPIQLDLADDVNQTEREIISSELVCEKEEKIEVMSSDIDTPVRESHGTTHASPFSRPQICDPRSSQIFDDAHPSSNPSQLELPDVFHHDHEVLCSERNDQILPGIPSSPFSEAVSIKFSENETMLLEAAETSELLDEKLNPQPGCDELAEHDLSGFKDTEDSSDTEFMRYSIFRFPADGQIDSCQEMELPNDQSATKAREESAFSEGESVVGSCETNEQRCQVDCKEENEHKADQVTPCIPTFDLSGAASTKGSEGGITLLPDAKLPVFTAVQLNSKLDGEHNLSGGKDTGNIFDNRSVDDSYHEQELLNDLSAPKSLVEPCSACMDSCNGQAILEDMPGPKSPEDYQDDSVSGSVGDMFEPSPTERAEQETTLVSPAEMLVFKFGQHNNPNLVSVGGHNDSCDEDTADMFSTEPVASNNQHEQELPNDVSAPVSLKESAICQEDISVHTESCPGKSLPVPEDISAPKSPEERAIHQDDSVPRSAVLCQTSGRRRIDEISTKLLSFKISSTVKPSHIAMNAPSTKQVDNLSESAIALLRNRENTLAIKTDRPVKPNPDRSVAKNSSRRPLQPIGRRPEGH</sequence>
<evidence type="ECO:0000259" key="2">
    <source>
        <dbReference type="PROSITE" id="PS50800"/>
    </source>
</evidence>
<organism evidence="3 4">
    <name type="scientific">Oryza rufipogon</name>
    <name type="common">Brownbeard rice</name>
    <name type="synonym">Asian wild rice</name>
    <dbReference type="NCBI Taxonomy" id="4529"/>
    <lineage>
        <taxon>Eukaryota</taxon>
        <taxon>Viridiplantae</taxon>
        <taxon>Streptophyta</taxon>
        <taxon>Embryophyta</taxon>
        <taxon>Tracheophyta</taxon>
        <taxon>Spermatophyta</taxon>
        <taxon>Magnoliopsida</taxon>
        <taxon>Liliopsida</taxon>
        <taxon>Poales</taxon>
        <taxon>Poaceae</taxon>
        <taxon>BOP clade</taxon>
        <taxon>Oryzoideae</taxon>
        <taxon>Oryzeae</taxon>
        <taxon>Oryzinae</taxon>
        <taxon>Oryza</taxon>
    </lineage>
</organism>
<feature type="region of interest" description="Disordered" evidence="1">
    <location>
        <begin position="1906"/>
        <end position="1934"/>
    </location>
</feature>
<reference evidence="3" key="2">
    <citation type="submission" date="2015-06" db="UniProtKB">
        <authorList>
            <consortium name="EnsemblPlants"/>
        </authorList>
    </citation>
    <scope>IDENTIFICATION</scope>
</reference>
<keyword evidence="4" id="KW-1185">Reference proteome</keyword>
<feature type="domain" description="SAP" evidence="2">
    <location>
        <begin position="5"/>
        <end position="39"/>
    </location>
</feature>
<evidence type="ECO:0000256" key="1">
    <source>
        <dbReference type="SAM" id="MobiDB-lite"/>
    </source>
</evidence>
<feature type="region of interest" description="Disordered" evidence="1">
    <location>
        <begin position="1490"/>
        <end position="1510"/>
    </location>
</feature>
<dbReference type="PROSITE" id="PS50800">
    <property type="entry name" value="SAP"/>
    <property type="match status" value="1"/>
</dbReference>
<feature type="region of interest" description="Disordered" evidence="1">
    <location>
        <begin position="655"/>
        <end position="678"/>
    </location>
</feature>
<feature type="region of interest" description="Disordered" evidence="1">
    <location>
        <begin position="84"/>
        <end position="196"/>
    </location>
</feature>
<feature type="compositionally biased region" description="Basic and acidic residues" evidence="1">
    <location>
        <begin position="611"/>
        <end position="633"/>
    </location>
</feature>
<dbReference type="InterPro" id="IPR003034">
    <property type="entry name" value="SAP_dom"/>
</dbReference>
<evidence type="ECO:0000313" key="3">
    <source>
        <dbReference type="EnsemblPlants" id="ORUFI12G04690.1"/>
    </source>
</evidence>
<name>A0A0E0REA2_ORYRU</name>